<keyword evidence="2" id="KW-1185">Reference proteome</keyword>
<accession>A0A8X6T2A5</accession>
<proteinExistence type="predicted"/>
<dbReference type="EMBL" id="BMAW01049068">
    <property type="protein sequence ID" value="GFS69074.1"/>
    <property type="molecule type" value="Genomic_DNA"/>
</dbReference>
<evidence type="ECO:0000313" key="2">
    <source>
        <dbReference type="Proteomes" id="UP000887013"/>
    </source>
</evidence>
<protein>
    <submittedName>
        <fullName evidence="1">Uncharacterized protein</fullName>
    </submittedName>
</protein>
<name>A0A8X6T2A5_NEPPI</name>
<organism evidence="1 2">
    <name type="scientific">Nephila pilipes</name>
    <name type="common">Giant wood spider</name>
    <name type="synonym">Nephila maculata</name>
    <dbReference type="NCBI Taxonomy" id="299642"/>
    <lineage>
        <taxon>Eukaryota</taxon>
        <taxon>Metazoa</taxon>
        <taxon>Ecdysozoa</taxon>
        <taxon>Arthropoda</taxon>
        <taxon>Chelicerata</taxon>
        <taxon>Arachnida</taxon>
        <taxon>Araneae</taxon>
        <taxon>Araneomorphae</taxon>
        <taxon>Entelegynae</taxon>
        <taxon>Araneoidea</taxon>
        <taxon>Nephilidae</taxon>
        <taxon>Nephila</taxon>
    </lineage>
</organism>
<dbReference type="OrthoDB" id="10533830at2759"/>
<dbReference type="AlphaFoldDB" id="A0A8X6T2A5"/>
<evidence type="ECO:0000313" key="1">
    <source>
        <dbReference type="EMBL" id="GFS69074.1"/>
    </source>
</evidence>
<sequence length="104" mass="12023">MSVEEEIVSLGKSMGLGVEERDVNELVEEHTQELTTEEIQELQSQQHTEVMEEIGNEESDEEVISTSEIKEIFGMWERVSQFVEKNTQKKLQQVVHLIFLMTLA</sequence>
<comment type="caution">
    <text evidence="1">The sequence shown here is derived from an EMBL/GenBank/DDBJ whole genome shotgun (WGS) entry which is preliminary data.</text>
</comment>
<gene>
    <name evidence="1" type="ORF">NPIL_124571</name>
</gene>
<reference evidence="1" key="1">
    <citation type="submission" date="2020-08" db="EMBL/GenBank/DDBJ databases">
        <title>Multicomponent nature underlies the extraordinary mechanical properties of spider dragline silk.</title>
        <authorList>
            <person name="Kono N."/>
            <person name="Nakamura H."/>
            <person name="Mori M."/>
            <person name="Yoshida Y."/>
            <person name="Ohtoshi R."/>
            <person name="Malay A.D."/>
            <person name="Moran D.A.P."/>
            <person name="Tomita M."/>
            <person name="Numata K."/>
            <person name="Arakawa K."/>
        </authorList>
    </citation>
    <scope>NUCLEOTIDE SEQUENCE</scope>
</reference>
<dbReference type="Proteomes" id="UP000887013">
    <property type="component" value="Unassembled WGS sequence"/>
</dbReference>